<keyword evidence="3" id="KW-1185">Reference proteome</keyword>
<sequence>MVQASSKGNAMPHHAADHTPHEGRVVRGWPVLAS</sequence>
<protein>
    <submittedName>
        <fullName evidence="2">Uncharacterized protein</fullName>
    </submittedName>
</protein>
<dbReference type="EMBL" id="JAUSVX010000011">
    <property type="protein sequence ID" value="MDQ0472066.1"/>
    <property type="molecule type" value="Genomic_DNA"/>
</dbReference>
<feature type="compositionally biased region" description="Basic and acidic residues" evidence="1">
    <location>
        <begin position="14"/>
        <end position="25"/>
    </location>
</feature>
<reference evidence="2 3" key="1">
    <citation type="submission" date="2023-07" db="EMBL/GenBank/DDBJ databases">
        <title>Genomic Encyclopedia of Type Strains, Phase IV (KMG-IV): sequencing the most valuable type-strain genomes for metagenomic binning, comparative biology and taxonomic classification.</title>
        <authorList>
            <person name="Goeker M."/>
        </authorList>
    </citation>
    <scope>NUCLEOTIDE SEQUENCE [LARGE SCALE GENOMIC DNA]</scope>
    <source>
        <strain evidence="2 3">DSM 19619</strain>
    </source>
</reference>
<name>A0ABU0JEY9_9HYPH</name>
<organism evidence="2 3">
    <name type="scientific">Labrys wisconsinensis</name>
    <dbReference type="NCBI Taxonomy" id="425677"/>
    <lineage>
        <taxon>Bacteria</taxon>
        <taxon>Pseudomonadati</taxon>
        <taxon>Pseudomonadota</taxon>
        <taxon>Alphaproteobacteria</taxon>
        <taxon>Hyphomicrobiales</taxon>
        <taxon>Xanthobacteraceae</taxon>
        <taxon>Labrys</taxon>
    </lineage>
</organism>
<evidence type="ECO:0000313" key="3">
    <source>
        <dbReference type="Proteomes" id="UP001242480"/>
    </source>
</evidence>
<evidence type="ECO:0000313" key="2">
    <source>
        <dbReference type="EMBL" id="MDQ0472066.1"/>
    </source>
</evidence>
<comment type="caution">
    <text evidence="2">The sequence shown here is derived from an EMBL/GenBank/DDBJ whole genome shotgun (WGS) entry which is preliminary data.</text>
</comment>
<gene>
    <name evidence="2" type="ORF">QO011_005095</name>
</gene>
<evidence type="ECO:0000256" key="1">
    <source>
        <dbReference type="SAM" id="MobiDB-lite"/>
    </source>
</evidence>
<feature type="region of interest" description="Disordered" evidence="1">
    <location>
        <begin position="1"/>
        <end position="34"/>
    </location>
</feature>
<accession>A0ABU0JEY9</accession>
<proteinExistence type="predicted"/>
<dbReference type="Proteomes" id="UP001242480">
    <property type="component" value="Unassembled WGS sequence"/>
</dbReference>